<evidence type="ECO:0000256" key="1">
    <source>
        <dbReference type="ARBA" id="ARBA00004162"/>
    </source>
</evidence>
<evidence type="ECO:0000256" key="3">
    <source>
        <dbReference type="ARBA" id="ARBA00022475"/>
    </source>
</evidence>
<keyword evidence="3" id="KW-1003">Cell membrane</keyword>
<sequence>MRDQTSAPTLFTLYFWFLTAATHGYVVHPGFVAPDKLDFRQQNLTSVPFDLGTTPSADDDGQTLAITKAMFSHNNFDVLTVADFERLAHFTNLKYVFFDHNSIASVEGGAFAQVPNAKFLELGHNGFKEISDEFYEDLARLESLHYVNLKRNPLKNYRNIDKLVAKGVQIDYDGVLGREKKMRIRDRNIVLDGMNTIEEDVEEPSPVTEIDNQLDDHSIEDEETNSTTRLHDKPVKAFVIDHQTNQKGDSGNFKINNNFLGSIIFNFLAAFLVLVALPIAMVIYYFVHRRDAIS</sequence>
<evidence type="ECO:0000256" key="8">
    <source>
        <dbReference type="ARBA" id="ARBA00023136"/>
    </source>
</evidence>
<feature type="signal peptide" evidence="12">
    <location>
        <begin position="1"/>
        <end position="24"/>
    </location>
</feature>
<comment type="subcellular location">
    <subcellularLocation>
        <location evidence="1">Cell membrane</location>
        <topology evidence="1">Single-pass membrane protein</topology>
    </subcellularLocation>
</comment>
<keyword evidence="9" id="KW-1015">Disulfide bond</keyword>
<keyword evidence="4 11" id="KW-0812">Transmembrane</keyword>
<comment type="caution">
    <text evidence="13">The sequence shown here is derived from an EMBL/GenBank/DDBJ whole genome shotgun (WGS) entry which is preliminary data.</text>
</comment>
<dbReference type="PANTHER" id="PTHR46473">
    <property type="entry name" value="GH08155P"/>
    <property type="match status" value="1"/>
</dbReference>
<keyword evidence="14" id="KW-1185">Reference proteome</keyword>
<evidence type="ECO:0000256" key="9">
    <source>
        <dbReference type="ARBA" id="ARBA00023157"/>
    </source>
</evidence>
<evidence type="ECO:0000256" key="2">
    <source>
        <dbReference type="ARBA" id="ARBA00022448"/>
    </source>
</evidence>
<dbReference type="SUPFAM" id="SSF52058">
    <property type="entry name" value="L domain-like"/>
    <property type="match status" value="1"/>
</dbReference>
<keyword evidence="10" id="KW-0407">Ion channel</keyword>
<dbReference type="InterPro" id="IPR032675">
    <property type="entry name" value="LRR_dom_sf"/>
</dbReference>
<accession>A0A0T6B0V5</accession>
<evidence type="ECO:0000256" key="10">
    <source>
        <dbReference type="ARBA" id="ARBA00023303"/>
    </source>
</evidence>
<reference evidence="13 14" key="1">
    <citation type="submission" date="2015-09" db="EMBL/GenBank/DDBJ databases">
        <title>Draft genome of the scarab beetle Oryctes borbonicus.</title>
        <authorList>
            <person name="Meyer J.M."/>
            <person name="Markov G.V."/>
            <person name="Baskaran P."/>
            <person name="Herrmann M."/>
            <person name="Sommer R.J."/>
            <person name="Roedelsperger C."/>
        </authorList>
    </citation>
    <scope>NUCLEOTIDE SEQUENCE [LARGE SCALE GENOMIC DNA]</scope>
    <source>
        <strain evidence="13">OB123</strain>
        <tissue evidence="13">Whole animal</tissue>
    </source>
</reference>
<dbReference type="EMBL" id="LJIG01016275">
    <property type="protein sequence ID" value="KRT81091.1"/>
    <property type="molecule type" value="Genomic_DNA"/>
</dbReference>
<evidence type="ECO:0000256" key="11">
    <source>
        <dbReference type="SAM" id="Phobius"/>
    </source>
</evidence>
<dbReference type="Gene3D" id="3.80.10.10">
    <property type="entry name" value="Ribonuclease Inhibitor"/>
    <property type="match status" value="1"/>
</dbReference>
<evidence type="ECO:0000256" key="12">
    <source>
        <dbReference type="SAM" id="SignalP"/>
    </source>
</evidence>
<name>A0A0T6B0V5_9SCAR</name>
<dbReference type="AlphaFoldDB" id="A0A0T6B0V5"/>
<proteinExistence type="predicted"/>
<evidence type="ECO:0000256" key="4">
    <source>
        <dbReference type="ARBA" id="ARBA00022692"/>
    </source>
</evidence>
<dbReference type="OrthoDB" id="1099686at2759"/>
<dbReference type="PANTHER" id="PTHR46473:SF23">
    <property type="entry name" value="GH08155P"/>
    <property type="match status" value="1"/>
</dbReference>
<evidence type="ECO:0000313" key="14">
    <source>
        <dbReference type="Proteomes" id="UP000051574"/>
    </source>
</evidence>
<organism evidence="13 14">
    <name type="scientific">Oryctes borbonicus</name>
    <dbReference type="NCBI Taxonomy" id="1629725"/>
    <lineage>
        <taxon>Eukaryota</taxon>
        <taxon>Metazoa</taxon>
        <taxon>Ecdysozoa</taxon>
        <taxon>Arthropoda</taxon>
        <taxon>Hexapoda</taxon>
        <taxon>Insecta</taxon>
        <taxon>Pterygota</taxon>
        <taxon>Neoptera</taxon>
        <taxon>Endopterygota</taxon>
        <taxon>Coleoptera</taxon>
        <taxon>Polyphaga</taxon>
        <taxon>Scarabaeiformia</taxon>
        <taxon>Scarabaeidae</taxon>
        <taxon>Dynastinae</taxon>
        <taxon>Oryctes</taxon>
    </lineage>
</organism>
<dbReference type="Proteomes" id="UP000051574">
    <property type="component" value="Unassembled WGS sequence"/>
</dbReference>
<evidence type="ECO:0000256" key="5">
    <source>
        <dbReference type="ARBA" id="ARBA00022729"/>
    </source>
</evidence>
<keyword evidence="2" id="KW-0813">Transport</keyword>
<feature type="chain" id="PRO_5006668266" evidence="12">
    <location>
        <begin position="25"/>
        <end position="294"/>
    </location>
</feature>
<dbReference type="GO" id="GO:0034220">
    <property type="term" value="P:monoatomic ion transmembrane transport"/>
    <property type="evidence" value="ECO:0007669"/>
    <property type="project" value="UniProtKB-KW"/>
</dbReference>
<keyword evidence="8 11" id="KW-0472">Membrane</keyword>
<keyword evidence="6 11" id="KW-1133">Transmembrane helix</keyword>
<dbReference type="GO" id="GO:0005886">
    <property type="term" value="C:plasma membrane"/>
    <property type="evidence" value="ECO:0007669"/>
    <property type="project" value="UniProtKB-SubCell"/>
</dbReference>
<protein>
    <submittedName>
        <fullName evidence="13">Uncharacterized protein</fullName>
    </submittedName>
</protein>
<evidence type="ECO:0000256" key="7">
    <source>
        <dbReference type="ARBA" id="ARBA00023065"/>
    </source>
</evidence>
<evidence type="ECO:0000313" key="13">
    <source>
        <dbReference type="EMBL" id="KRT81091.1"/>
    </source>
</evidence>
<feature type="transmembrane region" description="Helical" evidence="11">
    <location>
        <begin position="263"/>
        <end position="287"/>
    </location>
</feature>
<keyword evidence="5 12" id="KW-0732">Signal</keyword>
<dbReference type="InterPro" id="IPR051432">
    <property type="entry name" value="KCNMA1_auxiliary"/>
</dbReference>
<evidence type="ECO:0000256" key="6">
    <source>
        <dbReference type="ARBA" id="ARBA00022989"/>
    </source>
</evidence>
<gene>
    <name evidence="13" type="ORF">AMK59_5827</name>
</gene>
<keyword evidence="7" id="KW-0406">Ion transport</keyword>